<feature type="region of interest" description="Disordered" evidence="2">
    <location>
        <begin position="416"/>
        <end position="452"/>
    </location>
</feature>
<feature type="compositionally biased region" description="Polar residues" evidence="2">
    <location>
        <begin position="338"/>
        <end position="347"/>
    </location>
</feature>
<feature type="compositionally biased region" description="Polar residues" evidence="2">
    <location>
        <begin position="267"/>
        <end position="279"/>
    </location>
</feature>
<feature type="compositionally biased region" description="Polar residues" evidence="2">
    <location>
        <begin position="166"/>
        <end position="175"/>
    </location>
</feature>
<dbReference type="AlphaFoldDB" id="A0A1B9GRU6"/>
<organism evidence="3 4">
    <name type="scientific">Kwoniella heveanensis BCC8398</name>
    <dbReference type="NCBI Taxonomy" id="1296120"/>
    <lineage>
        <taxon>Eukaryota</taxon>
        <taxon>Fungi</taxon>
        <taxon>Dikarya</taxon>
        <taxon>Basidiomycota</taxon>
        <taxon>Agaricomycotina</taxon>
        <taxon>Tremellomycetes</taxon>
        <taxon>Tremellales</taxon>
        <taxon>Cryptococcaceae</taxon>
        <taxon>Kwoniella</taxon>
    </lineage>
</organism>
<dbReference type="OrthoDB" id="2589163at2759"/>
<evidence type="ECO:0000313" key="3">
    <source>
        <dbReference type="EMBL" id="OCF33746.1"/>
    </source>
</evidence>
<name>A0A1B9GRU6_9TREE</name>
<keyword evidence="4" id="KW-1185">Reference proteome</keyword>
<reference evidence="4" key="2">
    <citation type="submission" date="2013-12" db="EMBL/GenBank/DDBJ databases">
        <title>Evolution of pathogenesis and genome organization in the Tremellales.</title>
        <authorList>
            <person name="Cuomo C."/>
            <person name="Litvintseva A."/>
            <person name="Heitman J."/>
            <person name="Chen Y."/>
            <person name="Sun S."/>
            <person name="Springer D."/>
            <person name="Dromer F."/>
            <person name="Young S."/>
            <person name="Zeng Q."/>
            <person name="Chapman S."/>
            <person name="Gujja S."/>
            <person name="Saif S."/>
            <person name="Birren B."/>
        </authorList>
    </citation>
    <scope>NUCLEOTIDE SEQUENCE [LARGE SCALE GENOMIC DNA]</scope>
    <source>
        <strain evidence="4">BCC8398</strain>
    </source>
</reference>
<feature type="compositionally biased region" description="Polar residues" evidence="2">
    <location>
        <begin position="103"/>
        <end position="112"/>
    </location>
</feature>
<evidence type="ECO:0000256" key="2">
    <source>
        <dbReference type="SAM" id="MobiDB-lite"/>
    </source>
</evidence>
<keyword evidence="1" id="KW-0175">Coiled coil</keyword>
<accession>A0A1B9GRU6</accession>
<evidence type="ECO:0000256" key="1">
    <source>
        <dbReference type="SAM" id="Coils"/>
    </source>
</evidence>
<sequence length="665" mass="73044">MSLSHAVRRANHIAELERNLSNLRAEHASIQNTCSHLQQREINLQQWIHDLETALFRNGLAGEVETLRRIWADRDTAKGPRGSISLPPPPQTQTQTQTPNHPPSQGLTSIQPHGQPPVDALSTLARAAVSSVPGSSSEARRPSLSNTDRRASYSSQGGSDRRPNLSRPSSFSSRGFENPYPTPDLGWGSQMNEWMHQPDHEKKRKRDSMSEFMPSGRPTVHPMAGRMSESNVNTLPPIQPYSQSSPSLRPLSAPYTSQPPPPLSAIPGSSATASASNVSPKSIRISDLLSPRPSFVTEPQLLSATTSFSGSEHIPDGRYMIDRQVSRDDGWSRRGSKAESSVNTPKSDSWLGLGEDHPPARIDQSSALERRSYQASTFEVLQGGWYGPRGAGVDGARAITRFQTGITQDATHDKSLVIPYGDGQPISPLTPQSQGSSAGRRTGDPHTPPEIGVTFPTPHSAVYTARVLLHSLLPQPIDPYNPPDLPWLSVSQQQIILTALSNLSPSHVAEDFRGWQLRGLSPDDAKMLLEYQSSLHSDVRVVLFPIAVLRAAVIRVVQSNPTFDLTTFISSTLTEARVYGDPLDPDAWEMPGTYWDKWEVYFPPGRAYCHSIAEWRRRDGHTGSSVVEMILGTENAYLEVGIEKRRKDGVGKPPGWKFPKVDSKG</sequence>
<feature type="coiled-coil region" evidence="1">
    <location>
        <begin position="6"/>
        <end position="40"/>
    </location>
</feature>
<gene>
    <name evidence="3" type="ORF">I316_04458</name>
</gene>
<reference evidence="3 4" key="1">
    <citation type="submission" date="2013-07" db="EMBL/GenBank/DDBJ databases">
        <title>The Genome Sequence of Cryptococcus heveanensis BCC8398.</title>
        <authorList>
            <consortium name="The Broad Institute Genome Sequencing Platform"/>
            <person name="Cuomo C."/>
            <person name="Litvintseva A."/>
            <person name="Chen Y."/>
            <person name="Heitman J."/>
            <person name="Sun S."/>
            <person name="Springer D."/>
            <person name="Dromer F."/>
            <person name="Young S.K."/>
            <person name="Zeng Q."/>
            <person name="Gargeya S."/>
            <person name="Fitzgerald M."/>
            <person name="Abouelleil A."/>
            <person name="Alvarado L."/>
            <person name="Berlin A.M."/>
            <person name="Chapman S.B."/>
            <person name="Dewar J."/>
            <person name="Goldberg J."/>
            <person name="Griggs A."/>
            <person name="Gujja S."/>
            <person name="Hansen M."/>
            <person name="Howarth C."/>
            <person name="Imamovic A."/>
            <person name="Larimer J."/>
            <person name="McCowan C."/>
            <person name="Murphy C."/>
            <person name="Pearson M."/>
            <person name="Priest M."/>
            <person name="Roberts A."/>
            <person name="Saif S."/>
            <person name="Shea T."/>
            <person name="Sykes S."/>
            <person name="Wortman J."/>
            <person name="Nusbaum C."/>
            <person name="Birren B."/>
        </authorList>
    </citation>
    <scope>NUCLEOTIDE SEQUENCE [LARGE SCALE GENOMIC DNA]</scope>
    <source>
        <strain evidence="3 4">BCC8398</strain>
    </source>
</reference>
<feature type="region of interest" description="Disordered" evidence="2">
    <location>
        <begin position="73"/>
        <end position="279"/>
    </location>
</feature>
<dbReference type="Proteomes" id="UP000092666">
    <property type="component" value="Unassembled WGS sequence"/>
</dbReference>
<dbReference type="EMBL" id="KI669503">
    <property type="protein sequence ID" value="OCF33746.1"/>
    <property type="molecule type" value="Genomic_DNA"/>
</dbReference>
<protein>
    <submittedName>
        <fullName evidence="3">Uncharacterized protein</fullName>
    </submittedName>
</protein>
<feature type="compositionally biased region" description="Polar residues" evidence="2">
    <location>
        <begin position="427"/>
        <end position="439"/>
    </location>
</feature>
<feature type="region of interest" description="Disordered" evidence="2">
    <location>
        <begin position="326"/>
        <end position="367"/>
    </location>
</feature>
<proteinExistence type="predicted"/>
<evidence type="ECO:0000313" key="4">
    <source>
        <dbReference type="Proteomes" id="UP000092666"/>
    </source>
</evidence>